<dbReference type="PANTHER" id="PTHR16983">
    <property type="entry name" value="UPAR/LY6 DOMAIN-CONTAINING PROTEIN"/>
    <property type="match status" value="1"/>
</dbReference>
<dbReference type="FunFam" id="2.10.60.10:FF:000003">
    <property type="entry name" value="lymphocyte antigen 6E isoform X1"/>
    <property type="match status" value="1"/>
</dbReference>
<reference evidence="11" key="2">
    <citation type="submission" date="2025-09" db="UniProtKB">
        <authorList>
            <consortium name="Ensembl"/>
        </authorList>
    </citation>
    <scope>IDENTIFICATION</scope>
</reference>
<dbReference type="OrthoDB" id="6223185at2759"/>
<dbReference type="Gene3D" id="2.10.60.10">
    <property type="entry name" value="CD59"/>
    <property type="match status" value="1"/>
</dbReference>
<evidence type="ECO:0000256" key="8">
    <source>
        <dbReference type="ARBA" id="ARBA00023180"/>
    </source>
</evidence>
<keyword evidence="7" id="KW-1015">Disulfide bond</keyword>
<dbReference type="Pfam" id="PF00087">
    <property type="entry name" value="Toxin_TOLIP"/>
    <property type="match status" value="1"/>
</dbReference>
<dbReference type="GO" id="GO:0030550">
    <property type="term" value="F:acetylcholine receptor inhibitor activity"/>
    <property type="evidence" value="ECO:0007669"/>
    <property type="project" value="TreeGrafter"/>
</dbReference>
<dbReference type="InterPro" id="IPR045860">
    <property type="entry name" value="Snake_toxin-like_sf"/>
</dbReference>
<keyword evidence="3" id="KW-1003">Cell membrane</keyword>
<dbReference type="SMART" id="SM00134">
    <property type="entry name" value="LU"/>
    <property type="match status" value="1"/>
</dbReference>
<dbReference type="Proteomes" id="UP000694559">
    <property type="component" value="Unplaced"/>
</dbReference>
<keyword evidence="8" id="KW-0325">Glycoprotein</keyword>
<evidence type="ECO:0000313" key="11">
    <source>
        <dbReference type="Ensembl" id="ENSNNAP00000013543.1"/>
    </source>
</evidence>
<dbReference type="InterPro" id="IPR016054">
    <property type="entry name" value="LY6_UPA_recep-like"/>
</dbReference>
<evidence type="ECO:0000256" key="3">
    <source>
        <dbReference type="ARBA" id="ARBA00022475"/>
    </source>
</evidence>
<evidence type="ECO:0000256" key="4">
    <source>
        <dbReference type="ARBA" id="ARBA00022525"/>
    </source>
</evidence>
<feature type="signal peptide" evidence="9">
    <location>
        <begin position="1"/>
        <end position="20"/>
    </location>
</feature>
<feature type="chain" id="PRO_5034170013" description="UPAR/Ly6 domain-containing protein" evidence="9">
    <location>
        <begin position="21"/>
        <end position="127"/>
    </location>
</feature>
<keyword evidence="5 9" id="KW-0732">Signal</keyword>
<reference evidence="11" key="1">
    <citation type="submission" date="2025-08" db="UniProtKB">
        <authorList>
            <consortium name="Ensembl"/>
        </authorList>
    </citation>
    <scope>IDENTIFICATION</scope>
</reference>
<dbReference type="PANTHER" id="PTHR16983:SF30">
    <property type="entry name" value="LYMPHOCYTE ANTIGEN 6 COMPLEX, LOCUS E-RELATED"/>
    <property type="match status" value="1"/>
</dbReference>
<evidence type="ECO:0000256" key="2">
    <source>
        <dbReference type="ARBA" id="ARBA00004613"/>
    </source>
</evidence>
<dbReference type="OMA" id="LTCFTCK"/>
<dbReference type="GeneTree" id="ENSGT00940000153378"/>
<protein>
    <recommendedName>
        <fullName evidence="10">UPAR/Ly6 domain-containing protein</fullName>
    </recommendedName>
</protein>
<dbReference type="InterPro" id="IPR035076">
    <property type="entry name" value="Toxin/TOLIP"/>
</dbReference>
<organism evidence="11 12">
    <name type="scientific">Naja naja</name>
    <name type="common">Indian cobra</name>
    <dbReference type="NCBI Taxonomy" id="35670"/>
    <lineage>
        <taxon>Eukaryota</taxon>
        <taxon>Metazoa</taxon>
        <taxon>Chordata</taxon>
        <taxon>Craniata</taxon>
        <taxon>Vertebrata</taxon>
        <taxon>Euteleostomi</taxon>
        <taxon>Lepidosauria</taxon>
        <taxon>Squamata</taxon>
        <taxon>Bifurcata</taxon>
        <taxon>Unidentata</taxon>
        <taxon>Episquamata</taxon>
        <taxon>Toxicofera</taxon>
        <taxon>Serpentes</taxon>
        <taxon>Colubroidea</taxon>
        <taxon>Elapidae</taxon>
        <taxon>Elapinae</taxon>
        <taxon>Naja</taxon>
    </lineage>
</organism>
<evidence type="ECO:0000256" key="9">
    <source>
        <dbReference type="SAM" id="SignalP"/>
    </source>
</evidence>
<evidence type="ECO:0000313" key="12">
    <source>
        <dbReference type="Proteomes" id="UP000694559"/>
    </source>
</evidence>
<proteinExistence type="predicted"/>
<dbReference type="AlphaFoldDB" id="A0A8C6XFQ0"/>
<name>A0A8C6XFQ0_NAJNA</name>
<dbReference type="SUPFAM" id="SSF57302">
    <property type="entry name" value="Snake toxin-like"/>
    <property type="match status" value="1"/>
</dbReference>
<comment type="subcellular location">
    <subcellularLocation>
        <location evidence="1">Cell membrane</location>
    </subcellularLocation>
    <subcellularLocation>
        <location evidence="2">Secreted</location>
    </subcellularLocation>
</comment>
<evidence type="ECO:0000256" key="5">
    <source>
        <dbReference type="ARBA" id="ARBA00022729"/>
    </source>
</evidence>
<dbReference type="CDD" id="cd23543">
    <property type="entry name" value="TFP_LU_ECD_Ly6E"/>
    <property type="match status" value="1"/>
</dbReference>
<keyword evidence="12" id="KW-1185">Reference proteome</keyword>
<sequence length="127" mass="13637">MKPLFAALLAGLLCMQTAMSSLICITCDKVDHNNKCINLKVCDDTDRYCYTKYFGRGSGENHKELISKGCSPDCPEVGIDIGVMAFSMKCCKNSFCNTSGAVSVKTSSLLLLVGTVASVFYIIGANL</sequence>
<accession>A0A8C6XFQ0</accession>
<evidence type="ECO:0000256" key="1">
    <source>
        <dbReference type="ARBA" id="ARBA00004236"/>
    </source>
</evidence>
<dbReference type="Ensembl" id="ENSNNAT00000014185.1">
    <property type="protein sequence ID" value="ENSNNAP00000013543.1"/>
    <property type="gene ID" value="ENSNNAG00000009134.1"/>
</dbReference>
<keyword evidence="4" id="KW-0964">Secreted</keyword>
<feature type="domain" description="UPAR/Ly6" evidence="10">
    <location>
        <begin position="22"/>
        <end position="111"/>
    </location>
</feature>
<dbReference type="GO" id="GO:0005886">
    <property type="term" value="C:plasma membrane"/>
    <property type="evidence" value="ECO:0007669"/>
    <property type="project" value="UniProtKB-SubCell"/>
</dbReference>
<evidence type="ECO:0000259" key="10">
    <source>
        <dbReference type="SMART" id="SM00134"/>
    </source>
</evidence>
<dbReference type="GO" id="GO:0005576">
    <property type="term" value="C:extracellular region"/>
    <property type="evidence" value="ECO:0007669"/>
    <property type="project" value="UniProtKB-SubCell"/>
</dbReference>
<evidence type="ECO:0000256" key="6">
    <source>
        <dbReference type="ARBA" id="ARBA00023136"/>
    </source>
</evidence>
<evidence type="ECO:0000256" key="7">
    <source>
        <dbReference type="ARBA" id="ARBA00023157"/>
    </source>
</evidence>
<dbReference type="InterPro" id="IPR051110">
    <property type="entry name" value="Ly-6/neurotoxin-like_GPI-ap"/>
</dbReference>
<keyword evidence="6" id="KW-0472">Membrane</keyword>